<organism evidence="1">
    <name type="scientific">Ostreococcus mediterraneus virus 2</name>
    <dbReference type="NCBI Taxonomy" id="2726183"/>
    <lineage>
        <taxon>Viruses</taxon>
        <taxon>Varidnaviria</taxon>
        <taxon>Bamfordvirae</taxon>
        <taxon>Nucleocytoviricota</taxon>
        <taxon>Megaviricetes</taxon>
        <taxon>Algavirales</taxon>
        <taxon>Phycodnaviridae</taxon>
        <taxon>Prasinovirus</taxon>
    </lineage>
</organism>
<evidence type="ECO:0000313" key="1">
    <source>
        <dbReference type="EMBL" id="QIZ31110.1"/>
    </source>
</evidence>
<gene>
    <name evidence="1" type="ORF">orf00084</name>
</gene>
<name>A0A6H1QVV4_9PHYC</name>
<sequence>MPKLNSFLGPVSTPTEAVIKAQPILFTLIILYQGLFAGNAIKIPANLKTLFNNKIFRFISLMLIAFSATQDIEYAVIATTIFISVMYAIKTPEERKETGLI</sequence>
<reference evidence="1" key="1">
    <citation type="journal article" date="2020" name="Sci. Adv.">
        <title>Virus-host coexistence in phytoplankton through the genomic lens.</title>
        <authorList>
            <person name="Yau S."/>
            <person name="Krasovec M."/>
            <person name="Benites L.F."/>
            <person name="Rombauts S."/>
            <person name="Groussin M."/>
            <person name="Vancaester E."/>
            <person name="Aury J.M."/>
            <person name="Derelle E."/>
            <person name="Desdevises Y."/>
            <person name="Escande M.L."/>
            <person name="Grimsley N."/>
            <person name="Guy J."/>
            <person name="Moreau H."/>
            <person name="Sanchez-Brosseau S."/>
            <person name="van de Peer Y."/>
            <person name="Vandepoele K."/>
            <person name="Gourbiere S."/>
            <person name="Piganeau G."/>
        </authorList>
    </citation>
    <scope>NUCLEOTIDE SEQUENCE</scope>
    <source>
        <strain evidence="1">OmV2</strain>
    </source>
</reference>
<dbReference type="EMBL" id="MN688676">
    <property type="protein sequence ID" value="QIZ31110.1"/>
    <property type="molecule type" value="Genomic_DNA"/>
</dbReference>
<protein>
    <submittedName>
        <fullName evidence="1">Uncharacterized protein</fullName>
    </submittedName>
</protein>
<proteinExistence type="predicted"/>
<accession>A0A6H1QVV4</accession>